<dbReference type="Gene3D" id="3.40.50.2300">
    <property type="match status" value="1"/>
</dbReference>
<dbReference type="PANTHER" id="PTHR43228:SF17">
    <property type="entry name" value="HISTIDINE KINASE RESPONSE REGULATOR AND TRANSCRIPTION FACTOR RR-A-TYPE FAMILY-RELATED"/>
    <property type="match status" value="1"/>
</dbReference>
<feature type="domain" description="Response regulatory" evidence="3">
    <location>
        <begin position="41"/>
        <end position="169"/>
    </location>
</feature>
<organism evidence="4 5">
    <name type="scientific">Turnera subulata</name>
    <dbReference type="NCBI Taxonomy" id="218843"/>
    <lineage>
        <taxon>Eukaryota</taxon>
        <taxon>Viridiplantae</taxon>
        <taxon>Streptophyta</taxon>
        <taxon>Embryophyta</taxon>
        <taxon>Tracheophyta</taxon>
        <taxon>Spermatophyta</taxon>
        <taxon>Magnoliopsida</taxon>
        <taxon>eudicotyledons</taxon>
        <taxon>Gunneridae</taxon>
        <taxon>Pentapetalae</taxon>
        <taxon>rosids</taxon>
        <taxon>fabids</taxon>
        <taxon>Malpighiales</taxon>
        <taxon>Passifloraceae</taxon>
        <taxon>Turnera</taxon>
    </lineage>
</organism>
<dbReference type="InterPro" id="IPR052048">
    <property type="entry name" value="ST_Response_Regulator"/>
</dbReference>
<keyword evidence="1" id="KW-0597">Phosphoprotein</keyword>
<keyword evidence="5" id="KW-1185">Reference proteome</keyword>
<reference evidence="4" key="1">
    <citation type="submission" date="2022-02" db="EMBL/GenBank/DDBJ databases">
        <authorList>
            <person name="Henning P.M."/>
            <person name="McCubbin A.G."/>
            <person name="Shore J.S."/>
        </authorList>
    </citation>
    <scope>NUCLEOTIDE SEQUENCE</scope>
    <source>
        <strain evidence="4">F60SS</strain>
        <tissue evidence="4">Leaves</tissue>
    </source>
</reference>
<evidence type="ECO:0000259" key="3">
    <source>
        <dbReference type="PROSITE" id="PS50110"/>
    </source>
</evidence>
<dbReference type="AlphaFoldDB" id="A0A9Q0GHY0"/>
<dbReference type="PANTHER" id="PTHR43228">
    <property type="entry name" value="TWO-COMPONENT RESPONSE REGULATOR"/>
    <property type="match status" value="1"/>
</dbReference>
<evidence type="ECO:0000313" key="5">
    <source>
        <dbReference type="Proteomes" id="UP001141552"/>
    </source>
</evidence>
<dbReference type="InterPro" id="IPR011006">
    <property type="entry name" value="CheY-like_superfamily"/>
</dbReference>
<comment type="caution">
    <text evidence="4">The sequence shown here is derived from an EMBL/GenBank/DDBJ whole genome shotgun (WGS) entry which is preliminary data.</text>
</comment>
<dbReference type="EMBL" id="JAKUCV010000685">
    <property type="protein sequence ID" value="KAJ4849157.1"/>
    <property type="molecule type" value="Genomic_DNA"/>
</dbReference>
<dbReference type="InterPro" id="IPR001789">
    <property type="entry name" value="Sig_transdc_resp-reg_receiver"/>
</dbReference>
<dbReference type="SMART" id="SM00448">
    <property type="entry name" value="REC"/>
    <property type="match status" value="1"/>
</dbReference>
<dbReference type="Proteomes" id="UP001141552">
    <property type="component" value="Unassembled WGS sequence"/>
</dbReference>
<evidence type="ECO:0000313" key="4">
    <source>
        <dbReference type="EMBL" id="KAJ4849157.1"/>
    </source>
</evidence>
<reference evidence="4" key="2">
    <citation type="journal article" date="2023" name="Plants (Basel)">
        <title>Annotation of the Turnera subulata (Passifloraceae) Draft Genome Reveals the S-Locus Evolved after the Divergence of Turneroideae from Passifloroideae in a Stepwise Manner.</title>
        <authorList>
            <person name="Henning P.M."/>
            <person name="Roalson E.H."/>
            <person name="Mir W."/>
            <person name="McCubbin A.G."/>
            <person name="Shore J.S."/>
        </authorList>
    </citation>
    <scope>NUCLEOTIDE SEQUENCE</scope>
    <source>
        <strain evidence="4">F60SS</strain>
    </source>
</reference>
<dbReference type="Pfam" id="PF00072">
    <property type="entry name" value="Response_reg"/>
    <property type="match status" value="1"/>
</dbReference>
<dbReference type="PROSITE" id="PS50110">
    <property type="entry name" value="RESPONSE_REGULATORY"/>
    <property type="match status" value="1"/>
</dbReference>
<feature type="region of interest" description="Disordered" evidence="2">
    <location>
        <begin position="1"/>
        <end position="20"/>
    </location>
</feature>
<evidence type="ECO:0000256" key="2">
    <source>
        <dbReference type="SAM" id="MobiDB-lite"/>
    </source>
</evidence>
<gene>
    <name evidence="4" type="ORF">Tsubulata_037621</name>
</gene>
<feature type="modified residue" description="4-aspartylphosphate" evidence="1">
    <location>
        <position position="92"/>
    </location>
</feature>
<accession>A0A9Q0GHY0</accession>
<evidence type="ECO:0000256" key="1">
    <source>
        <dbReference type="PROSITE-ProRule" id="PRU00169"/>
    </source>
</evidence>
<name>A0A9Q0GHY0_9ROSI</name>
<proteinExistence type="predicted"/>
<dbReference type="OrthoDB" id="852054at2759"/>
<protein>
    <recommendedName>
        <fullName evidence="3">Response regulatory domain-containing protein</fullName>
    </recommendedName>
</protein>
<dbReference type="SUPFAM" id="SSF52172">
    <property type="entry name" value="CheY-like"/>
    <property type="match status" value="1"/>
</dbReference>
<sequence length="172" mass="18765">MCSQDFQPGEMTPAIDSPVDGNLDGEFESVLPIFNLRNRLSALVIDSSISCRLIQKGLLRHYGVQTEDAEDGLAARNLIAKRSDPFDLILIDNSLPSIYNGHDTIRALRGMGITSKIVGMVICWCATVREDRMCGCAPAIREVLDAGASEVIFKPVSPGTLVAILRDLDNQF</sequence>
<dbReference type="GO" id="GO:0000160">
    <property type="term" value="P:phosphorelay signal transduction system"/>
    <property type="evidence" value="ECO:0007669"/>
    <property type="project" value="InterPro"/>
</dbReference>